<evidence type="ECO:0000313" key="1">
    <source>
        <dbReference type="EMBL" id="MBB6732294.1"/>
    </source>
</evidence>
<comment type="caution">
    <text evidence="1">The sequence shown here is derived from an EMBL/GenBank/DDBJ whole genome shotgun (WGS) entry which is preliminary data.</text>
</comment>
<proteinExistence type="predicted"/>
<protein>
    <submittedName>
        <fullName evidence="1">Uncharacterized protein</fullName>
    </submittedName>
</protein>
<keyword evidence="2" id="KW-1185">Reference proteome</keyword>
<dbReference type="AlphaFoldDB" id="A0A7X0VVL8"/>
<sequence>MFKLSKKVTAAAAIAVVLAGIGGISWYQSAYADQQTATPGSTDDPIVTKSYVDQKLAEIQGGGTATAPAASSKLEVVNVPIGKKLMVDAGGEVIVRNGKALAYSTDANGLSDVTDGIDLTSGKAIATNHLILFPRAGRGIEPDPKQKYGLTVLVRGNYSLQ</sequence>
<dbReference type="RefSeq" id="WP_185129959.1">
    <property type="nucleotide sequence ID" value="NZ_JACJVO010000018.1"/>
</dbReference>
<organism evidence="1 2">
    <name type="scientific">Cohnella zeiphila</name>
    <dbReference type="NCBI Taxonomy" id="2761120"/>
    <lineage>
        <taxon>Bacteria</taxon>
        <taxon>Bacillati</taxon>
        <taxon>Bacillota</taxon>
        <taxon>Bacilli</taxon>
        <taxon>Bacillales</taxon>
        <taxon>Paenibacillaceae</taxon>
        <taxon>Cohnella</taxon>
    </lineage>
</organism>
<reference evidence="1 2" key="1">
    <citation type="submission" date="2020-08" db="EMBL/GenBank/DDBJ databases">
        <title>Cohnella phylogeny.</title>
        <authorList>
            <person name="Dunlap C."/>
        </authorList>
    </citation>
    <scope>NUCLEOTIDE SEQUENCE [LARGE SCALE GENOMIC DNA]</scope>
    <source>
        <strain evidence="1 2">CBP 2801</strain>
    </source>
</reference>
<dbReference type="Proteomes" id="UP000564644">
    <property type="component" value="Unassembled WGS sequence"/>
</dbReference>
<accession>A0A7X0VVL8</accession>
<dbReference type="EMBL" id="JACJVO010000018">
    <property type="protein sequence ID" value="MBB6732294.1"/>
    <property type="molecule type" value="Genomic_DNA"/>
</dbReference>
<name>A0A7X0VVL8_9BACL</name>
<gene>
    <name evidence="1" type="ORF">H7C18_15345</name>
</gene>
<evidence type="ECO:0000313" key="2">
    <source>
        <dbReference type="Proteomes" id="UP000564644"/>
    </source>
</evidence>